<gene>
    <name evidence="1" type="ORF">RRG08_032581</name>
</gene>
<keyword evidence="2" id="KW-1185">Reference proteome</keyword>
<evidence type="ECO:0000313" key="2">
    <source>
        <dbReference type="Proteomes" id="UP001283361"/>
    </source>
</evidence>
<organism evidence="1 2">
    <name type="scientific">Elysia crispata</name>
    <name type="common">lettuce slug</name>
    <dbReference type="NCBI Taxonomy" id="231223"/>
    <lineage>
        <taxon>Eukaryota</taxon>
        <taxon>Metazoa</taxon>
        <taxon>Spiralia</taxon>
        <taxon>Lophotrochozoa</taxon>
        <taxon>Mollusca</taxon>
        <taxon>Gastropoda</taxon>
        <taxon>Heterobranchia</taxon>
        <taxon>Euthyneura</taxon>
        <taxon>Panpulmonata</taxon>
        <taxon>Sacoglossa</taxon>
        <taxon>Placobranchoidea</taxon>
        <taxon>Plakobranchidae</taxon>
        <taxon>Elysia</taxon>
    </lineage>
</organism>
<comment type="caution">
    <text evidence="1">The sequence shown here is derived from an EMBL/GenBank/DDBJ whole genome shotgun (WGS) entry which is preliminary data.</text>
</comment>
<evidence type="ECO:0000313" key="1">
    <source>
        <dbReference type="EMBL" id="KAK3777478.1"/>
    </source>
</evidence>
<reference evidence="1" key="1">
    <citation type="journal article" date="2023" name="G3 (Bethesda)">
        <title>A reference genome for the long-term kleptoplast-retaining sea slug Elysia crispata morphotype clarki.</title>
        <authorList>
            <person name="Eastman K.E."/>
            <person name="Pendleton A.L."/>
            <person name="Shaikh M.A."/>
            <person name="Suttiyut T."/>
            <person name="Ogas R."/>
            <person name="Tomko P."/>
            <person name="Gavelis G."/>
            <person name="Widhalm J.R."/>
            <person name="Wisecaver J.H."/>
        </authorList>
    </citation>
    <scope>NUCLEOTIDE SEQUENCE</scope>
    <source>
        <strain evidence="1">ECLA1</strain>
    </source>
</reference>
<accession>A0AAE1DPY8</accession>
<dbReference type="AlphaFoldDB" id="A0AAE1DPY8"/>
<protein>
    <submittedName>
        <fullName evidence="1">Uncharacterized protein</fullName>
    </submittedName>
</protein>
<name>A0AAE1DPY8_9GAST</name>
<dbReference type="Proteomes" id="UP001283361">
    <property type="component" value="Unassembled WGS sequence"/>
</dbReference>
<proteinExistence type="predicted"/>
<dbReference type="EMBL" id="JAWDGP010003079">
    <property type="protein sequence ID" value="KAK3777478.1"/>
    <property type="molecule type" value="Genomic_DNA"/>
</dbReference>
<sequence length="97" mass="11110">MSVKRLVTADSNNLDHHLNECQEALSTLRPLVQNLMIDHCYAETRDPEYWFTAEFSKQSNPRGAVRHLLEVQDSAYLQMVDLFTDTSWLISSPTPDG</sequence>